<evidence type="ECO:0000313" key="3">
    <source>
        <dbReference type="Proteomes" id="UP000712600"/>
    </source>
</evidence>
<name>A0A8S9SFB5_BRACR</name>
<accession>A0A8S9SFB5</accession>
<dbReference type="AlphaFoldDB" id="A0A8S9SFB5"/>
<gene>
    <name evidence="2" type="ORF">F2Q69_00034864</name>
</gene>
<evidence type="ECO:0000313" key="2">
    <source>
        <dbReference type="EMBL" id="KAF3599459.1"/>
    </source>
</evidence>
<dbReference type="EMBL" id="QGKX02000004">
    <property type="protein sequence ID" value="KAF3599459.1"/>
    <property type="molecule type" value="Genomic_DNA"/>
</dbReference>
<dbReference type="Proteomes" id="UP000712600">
    <property type="component" value="Unassembled WGS sequence"/>
</dbReference>
<proteinExistence type="predicted"/>
<organism evidence="2 3">
    <name type="scientific">Brassica cretica</name>
    <name type="common">Mustard</name>
    <dbReference type="NCBI Taxonomy" id="69181"/>
    <lineage>
        <taxon>Eukaryota</taxon>
        <taxon>Viridiplantae</taxon>
        <taxon>Streptophyta</taxon>
        <taxon>Embryophyta</taxon>
        <taxon>Tracheophyta</taxon>
        <taxon>Spermatophyta</taxon>
        <taxon>Magnoliopsida</taxon>
        <taxon>eudicotyledons</taxon>
        <taxon>Gunneridae</taxon>
        <taxon>Pentapetalae</taxon>
        <taxon>rosids</taxon>
        <taxon>malvids</taxon>
        <taxon>Brassicales</taxon>
        <taxon>Brassicaceae</taxon>
        <taxon>Brassiceae</taxon>
        <taxon>Brassica</taxon>
    </lineage>
</organism>
<reference evidence="2" key="1">
    <citation type="submission" date="2019-12" db="EMBL/GenBank/DDBJ databases">
        <title>Genome sequencing and annotation of Brassica cretica.</title>
        <authorList>
            <person name="Studholme D.J."/>
            <person name="Sarris P."/>
        </authorList>
    </citation>
    <scope>NUCLEOTIDE SEQUENCE</scope>
    <source>
        <strain evidence="2">PFS-109/04</strain>
        <tissue evidence="2">Leaf</tissue>
    </source>
</reference>
<evidence type="ECO:0000256" key="1">
    <source>
        <dbReference type="SAM" id="Coils"/>
    </source>
</evidence>
<dbReference type="Gene3D" id="1.20.5.340">
    <property type="match status" value="1"/>
</dbReference>
<keyword evidence="1" id="KW-0175">Coiled coil</keyword>
<protein>
    <submittedName>
        <fullName evidence="2">Uncharacterized protein</fullName>
    </submittedName>
</protein>
<feature type="coiled-coil region" evidence="1">
    <location>
        <begin position="158"/>
        <end position="192"/>
    </location>
</feature>
<comment type="caution">
    <text evidence="2">The sequence shown here is derived from an EMBL/GenBank/DDBJ whole genome shotgun (WGS) entry which is preliminary data.</text>
</comment>
<sequence>MATPFRVDNDEIRVGREMIHFLFSPEKLFSLALGGDFSCDAYCQSISHLIDDRLSPPRSQIDPAEERRETKRQKEYINMLGYVADSEYGIPRRCACGGRMIDEVRGNEEYDTLPGKRFFTCKNYEVRGNEEYDTLPGKRFFTCKNYEADGLHYRQPWVIGVQEENKRLTKRVEEAEQVIKHLTKRVEEAEQVITGVPNLNKQIETLEKHVTILSGQVDNFTVQVADLEKVCFE</sequence>